<protein>
    <recommendedName>
        <fullName evidence="3">Formylglycine-generating sulfatase enzyme</fullName>
    </recommendedName>
</protein>
<name>A0A1C3JCF8_9VIBR</name>
<accession>A0A1C3JCF8</accession>
<reference evidence="2" key="1">
    <citation type="submission" date="2016-06" db="EMBL/GenBank/DDBJ databases">
        <authorList>
            <person name="Rodrigo-Torres L."/>
            <person name="Arahal D.R."/>
        </authorList>
    </citation>
    <scope>NUCLEOTIDE SEQUENCE [LARGE SCALE GENOMIC DNA]</scope>
    <source>
        <strain evidence="2">CECT 7224</strain>
    </source>
</reference>
<dbReference type="InterPro" id="IPR042095">
    <property type="entry name" value="SUMF_sf"/>
</dbReference>
<dbReference type="Gene3D" id="3.90.1580.10">
    <property type="entry name" value="paralog of FGE (formylglycine-generating enzyme)"/>
    <property type="match status" value="1"/>
</dbReference>
<gene>
    <name evidence="1" type="ORF">VCE7224_01532</name>
</gene>
<dbReference type="Proteomes" id="UP000092819">
    <property type="component" value="Unassembled WGS sequence"/>
</dbReference>
<organism evidence="1 2">
    <name type="scientific">Vibrio celticus</name>
    <dbReference type="NCBI Taxonomy" id="446372"/>
    <lineage>
        <taxon>Bacteria</taxon>
        <taxon>Pseudomonadati</taxon>
        <taxon>Pseudomonadota</taxon>
        <taxon>Gammaproteobacteria</taxon>
        <taxon>Vibrionales</taxon>
        <taxon>Vibrionaceae</taxon>
        <taxon>Vibrio</taxon>
    </lineage>
</organism>
<dbReference type="AlphaFoldDB" id="A0A1C3JCF8"/>
<evidence type="ECO:0000313" key="2">
    <source>
        <dbReference type="Proteomes" id="UP000092819"/>
    </source>
</evidence>
<proteinExistence type="predicted"/>
<dbReference type="SUPFAM" id="SSF56436">
    <property type="entry name" value="C-type lectin-like"/>
    <property type="match status" value="1"/>
</dbReference>
<sequence>MVGNVWEWTTVQKGLAKGGAWSFSPEEAKVFNELYVPPSTAANYLGFRVVREL</sequence>
<dbReference type="InterPro" id="IPR016187">
    <property type="entry name" value="CTDL_fold"/>
</dbReference>
<dbReference type="EMBL" id="FLQZ01000031">
    <property type="protein sequence ID" value="SBT12789.1"/>
    <property type="molecule type" value="Genomic_DNA"/>
</dbReference>
<evidence type="ECO:0008006" key="3">
    <source>
        <dbReference type="Google" id="ProtNLM"/>
    </source>
</evidence>
<keyword evidence="2" id="KW-1185">Reference proteome</keyword>
<evidence type="ECO:0000313" key="1">
    <source>
        <dbReference type="EMBL" id="SBT12789.1"/>
    </source>
</evidence>